<accession>A0A429XTH8</accession>
<dbReference type="AlphaFoldDB" id="A0A429XTH8"/>
<dbReference type="InterPro" id="IPR024042">
    <property type="entry name" value="TM1646-like_dom_sf"/>
</dbReference>
<keyword evidence="2" id="KW-1185">Reference proteome</keyword>
<dbReference type="Proteomes" id="UP000287156">
    <property type="component" value="Unassembled WGS sequence"/>
</dbReference>
<dbReference type="RefSeq" id="WP_126052403.1">
    <property type="nucleotide sequence ID" value="NZ_QYTV02000014.1"/>
</dbReference>
<comment type="caution">
    <text evidence="1">The sequence shown here is derived from an EMBL/GenBank/DDBJ whole genome shotgun (WGS) entry which is preliminary data.</text>
</comment>
<protein>
    <submittedName>
        <fullName evidence="1">DUF327 family protein</fullName>
    </submittedName>
</protein>
<evidence type="ECO:0000313" key="2">
    <source>
        <dbReference type="Proteomes" id="UP000287156"/>
    </source>
</evidence>
<reference evidence="1" key="1">
    <citation type="submission" date="2018-12" db="EMBL/GenBank/DDBJ databases">
        <authorList>
            <person name="Sun L."/>
            <person name="Chen Z."/>
        </authorList>
    </citation>
    <scope>NUCLEOTIDE SEQUENCE [LARGE SCALE GENOMIC DNA]</scope>
    <source>
        <strain evidence="1">3-2-2</strain>
    </source>
</reference>
<dbReference type="EMBL" id="QYTV02000014">
    <property type="protein sequence ID" value="RST71115.1"/>
    <property type="molecule type" value="Genomic_DNA"/>
</dbReference>
<organism evidence="1 2">
    <name type="scientific">Siminovitchia acidinfaciens</name>
    <dbReference type="NCBI Taxonomy" id="2321395"/>
    <lineage>
        <taxon>Bacteria</taxon>
        <taxon>Bacillati</taxon>
        <taxon>Bacillota</taxon>
        <taxon>Bacilli</taxon>
        <taxon>Bacillales</taxon>
        <taxon>Bacillaceae</taxon>
        <taxon>Siminovitchia</taxon>
    </lineage>
</organism>
<dbReference type="OrthoDB" id="1680946at2"/>
<name>A0A429XTH8_9BACI</name>
<gene>
    <name evidence="1" type="ORF">D4T97_019290</name>
</gene>
<sequence length="145" mass="16464">MKVNDLAGLRTGQYSSVPRSGSSGTKFSEIISRQEVQLYKEQLDRLLADVQFAGERLGKSRNFQDLVKYKSLVKQLVKETVEAGMELKQSHSWNRFAEGRVLQTVELIDEKLVELTEEMLEDEKQSIDILGKVGEIKGLLVNLYT</sequence>
<dbReference type="Pfam" id="PF03885">
    <property type="entry name" value="DUF327"/>
    <property type="match status" value="1"/>
</dbReference>
<proteinExistence type="predicted"/>
<dbReference type="Gene3D" id="1.20.120.490">
    <property type="entry name" value="Hypothetical protein TM1646-like domain"/>
    <property type="match status" value="1"/>
</dbReference>
<evidence type="ECO:0000313" key="1">
    <source>
        <dbReference type="EMBL" id="RST71115.1"/>
    </source>
</evidence>
<dbReference type="InterPro" id="IPR005585">
    <property type="entry name" value="DUF327"/>
</dbReference>
<dbReference type="SUPFAM" id="SSF158397">
    <property type="entry name" value="TM1646-like"/>
    <property type="match status" value="1"/>
</dbReference>